<dbReference type="EMBL" id="QJNS01000533">
    <property type="protein sequence ID" value="RYO76887.1"/>
    <property type="molecule type" value="Genomic_DNA"/>
</dbReference>
<proteinExistence type="predicted"/>
<dbReference type="Proteomes" id="UP000294003">
    <property type="component" value="Unassembled WGS sequence"/>
</dbReference>
<name>A0ABY0GTP7_9PEZI</name>
<keyword evidence="2" id="KW-1185">Reference proteome</keyword>
<comment type="caution">
    <text evidence="1">The sequence shown here is derived from an EMBL/GenBank/DDBJ whole genome shotgun (WGS) entry which is preliminary data.</text>
</comment>
<accession>A0ABY0GTP7</accession>
<evidence type="ECO:0000313" key="2">
    <source>
        <dbReference type="Proteomes" id="UP000294003"/>
    </source>
</evidence>
<evidence type="ECO:0008006" key="3">
    <source>
        <dbReference type="Google" id="ProtNLM"/>
    </source>
</evidence>
<protein>
    <recommendedName>
        <fullName evidence="3">MIF4G domain-containing protein</fullName>
    </recommendedName>
</protein>
<gene>
    <name evidence="1" type="ORF">DL762_009632</name>
</gene>
<evidence type="ECO:0000313" key="1">
    <source>
        <dbReference type="EMBL" id="RYO76887.1"/>
    </source>
</evidence>
<reference evidence="1 2" key="1">
    <citation type="submission" date="2018-06" db="EMBL/GenBank/DDBJ databases">
        <title>Complete Genomes of Monosporascus.</title>
        <authorList>
            <person name="Robinson A.J."/>
            <person name="Natvig D.O."/>
        </authorList>
    </citation>
    <scope>NUCLEOTIDE SEQUENCE [LARGE SCALE GENOMIC DNA]</scope>
    <source>
        <strain evidence="1 2">CBS 609.92</strain>
    </source>
</reference>
<organism evidence="1 2">
    <name type="scientific">Monosporascus cannonballus</name>
    <dbReference type="NCBI Taxonomy" id="155416"/>
    <lineage>
        <taxon>Eukaryota</taxon>
        <taxon>Fungi</taxon>
        <taxon>Dikarya</taxon>
        <taxon>Ascomycota</taxon>
        <taxon>Pezizomycotina</taxon>
        <taxon>Sordariomycetes</taxon>
        <taxon>Xylariomycetidae</taxon>
        <taxon>Xylariales</taxon>
        <taxon>Xylariales incertae sedis</taxon>
        <taxon>Monosporascus</taxon>
    </lineage>
</organism>
<sequence>MYHQRQIGYGHDRRGHRRHELLPHQPHRVPCANGLPMLWEPRLVYPGPQGVLFRQLEFEIARQGGAIEVQLPQGLTYVCNRVDLLEHLPNIRHRLVGRVLRVGDLIARPNRTALVVDALSHIFRGFELHRTTGLKVDLFERARNHLHNGRNIDEILVHAVNAFIGVCEALDSEGGLGCSDDLLGQIDEFVIELKEDAHFGPWNYRVLEGLFAAYSKVFQQDMPRHMYTLRALWSALDIKLRARLLTELSRELDRHSQRSNIQAMYRALSDMNMI</sequence>